<gene>
    <name evidence="2" type="ORF">RAK27_10040</name>
</gene>
<reference evidence="2" key="1">
    <citation type="submission" date="2023-08" db="EMBL/GenBank/DDBJ databases">
        <title>Genomic characterization of piscicolin 126 produced by Carnobacterium maltaromaticum CM22 strain isolated from salmon (Salmo salar).</title>
        <authorList>
            <person name="Gonzalez-Gragera E."/>
            <person name="Garcia-Lopez J.D."/>
            <person name="Teso-Perez C."/>
            <person name="Gimenez-Hernandez I."/>
            <person name="Peralta-Sanchez J.M."/>
            <person name="Valdivia E."/>
            <person name="Montalban-Lopez M."/>
            <person name="Martin-Platero A.M."/>
            <person name="Banos A."/>
            <person name="Martinez-Bueno M."/>
        </authorList>
    </citation>
    <scope>NUCLEOTIDE SEQUENCE</scope>
    <source>
        <strain evidence="2">CM22</strain>
    </source>
</reference>
<dbReference type="EMBL" id="JAVBVO010000003">
    <property type="protein sequence ID" value="MDZ5758996.1"/>
    <property type="molecule type" value="Genomic_DNA"/>
</dbReference>
<dbReference type="AlphaFoldDB" id="A0AAW9JZS8"/>
<dbReference type="InterPro" id="IPR002629">
    <property type="entry name" value="Met_Synth_C/arc"/>
</dbReference>
<sequence length="376" mass="42662">MTNLTEEKNLVRTIPPFRADHVGSFLRPQRLKEARKAFSNQEITQTELRAIENAEIIQLVEQQKATGIQSITDGELRRSWWHIDFLEQLTGIEGYESETSYDFNGVKVRPYNIRVVGKVDFNPNHSFLEDFKFLKEAVGSEGTAKQTIPSPNMLIHDGIRNEAIYPNIDDYFSDLAKTYQKAIQAFYDVGCRYLQIDDTHWALLAAENKKELFEKNGVDPIELAKRCAATLNSALANKPADLVVTMHVCRGNFASSWVYSGGYEKIAESLFSVTVDGFFLEYDNERSGDFAPLRHITRPDLQIVLGLVTSKEATLENKAQIKARIKEATEYVPLENLCLSPQCGFASTEEGNKISEENQWAKLRHVVEISEEVWGK</sequence>
<evidence type="ECO:0000313" key="3">
    <source>
        <dbReference type="Proteomes" id="UP001290462"/>
    </source>
</evidence>
<dbReference type="CDD" id="cd03311">
    <property type="entry name" value="CIMS_C_terminal_like"/>
    <property type="match status" value="1"/>
</dbReference>
<keyword evidence="2" id="KW-0489">Methyltransferase</keyword>
<dbReference type="Proteomes" id="UP001290462">
    <property type="component" value="Unassembled WGS sequence"/>
</dbReference>
<dbReference type="GO" id="GO:0032259">
    <property type="term" value="P:methylation"/>
    <property type="evidence" value="ECO:0007669"/>
    <property type="project" value="UniProtKB-KW"/>
</dbReference>
<dbReference type="RefSeq" id="WP_322808998.1">
    <property type="nucleotide sequence ID" value="NZ_JAVBVO010000003.1"/>
</dbReference>
<dbReference type="GO" id="GO:0003871">
    <property type="term" value="F:5-methyltetrahydropteroyltriglutamate-homocysteine S-methyltransferase activity"/>
    <property type="evidence" value="ECO:0007669"/>
    <property type="project" value="UniProtKB-EC"/>
</dbReference>
<dbReference type="GO" id="GO:0008270">
    <property type="term" value="F:zinc ion binding"/>
    <property type="evidence" value="ECO:0007669"/>
    <property type="project" value="InterPro"/>
</dbReference>
<dbReference type="Gene3D" id="3.20.20.210">
    <property type="match status" value="1"/>
</dbReference>
<dbReference type="PANTHER" id="PTHR43844:SF1">
    <property type="entry name" value="METHIONINE SYNTHASE"/>
    <property type="match status" value="1"/>
</dbReference>
<dbReference type="Pfam" id="PF01717">
    <property type="entry name" value="Meth_synt_2"/>
    <property type="match status" value="1"/>
</dbReference>
<dbReference type="GO" id="GO:0009086">
    <property type="term" value="P:methionine biosynthetic process"/>
    <property type="evidence" value="ECO:0007669"/>
    <property type="project" value="InterPro"/>
</dbReference>
<organism evidence="2 3">
    <name type="scientific">Carnobacterium maltaromaticum</name>
    <name type="common">Carnobacterium piscicola</name>
    <dbReference type="NCBI Taxonomy" id="2751"/>
    <lineage>
        <taxon>Bacteria</taxon>
        <taxon>Bacillati</taxon>
        <taxon>Bacillota</taxon>
        <taxon>Bacilli</taxon>
        <taxon>Lactobacillales</taxon>
        <taxon>Carnobacteriaceae</taxon>
        <taxon>Carnobacterium</taxon>
    </lineage>
</organism>
<name>A0AAW9JZS8_CARML</name>
<accession>A0AAW9JZS8</accession>
<comment type="caution">
    <text evidence="2">The sequence shown here is derived from an EMBL/GenBank/DDBJ whole genome shotgun (WGS) entry which is preliminary data.</text>
</comment>
<dbReference type="SUPFAM" id="SSF51726">
    <property type="entry name" value="UROD/MetE-like"/>
    <property type="match status" value="1"/>
</dbReference>
<dbReference type="PANTHER" id="PTHR43844">
    <property type="entry name" value="METHIONINE SYNTHASE"/>
    <property type="match status" value="1"/>
</dbReference>
<keyword evidence="2" id="KW-0808">Transferase</keyword>
<proteinExistence type="predicted"/>
<feature type="domain" description="Cobalamin-independent methionine synthase MetE C-terminal/archaeal" evidence="1">
    <location>
        <begin position="21"/>
        <end position="351"/>
    </location>
</feature>
<dbReference type="EC" id="2.1.1.14" evidence="2"/>
<evidence type="ECO:0000259" key="1">
    <source>
        <dbReference type="Pfam" id="PF01717"/>
    </source>
</evidence>
<dbReference type="NCBIfam" id="NF005085">
    <property type="entry name" value="PRK06520.1"/>
    <property type="match status" value="1"/>
</dbReference>
<dbReference type="InterPro" id="IPR038071">
    <property type="entry name" value="UROD/MetE-like_sf"/>
</dbReference>
<evidence type="ECO:0000313" key="2">
    <source>
        <dbReference type="EMBL" id="MDZ5758996.1"/>
    </source>
</evidence>
<protein>
    <submittedName>
        <fullName evidence="2">5-methyltetrahydropteroyltriglutamate--homocysteine S-methyltransferase</fullName>
        <ecNumber evidence="2">2.1.1.14</ecNumber>
    </submittedName>
</protein>